<organism evidence="3 4">
    <name type="scientific">Planotetraspora thailandica</name>
    <dbReference type="NCBI Taxonomy" id="487172"/>
    <lineage>
        <taxon>Bacteria</taxon>
        <taxon>Bacillati</taxon>
        <taxon>Actinomycetota</taxon>
        <taxon>Actinomycetes</taxon>
        <taxon>Streptosporangiales</taxon>
        <taxon>Streptosporangiaceae</taxon>
        <taxon>Planotetraspora</taxon>
    </lineage>
</organism>
<proteinExistence type="predicted"/>
<dbReference type="PANTHER" id="PTHR43784:SF2">
    <property type="entry name" value="GDSL-LIKE LIPASE_ACYLHYDROLASE, PUTATIVE (AFU_ORTHOLOGUE AFUA_2G00820)-RELATED"/>
    <property type="match status" value="1"/>
</dbReference>
<feature type="chain" id="PRO_5035239264" evidence="1">
    <location>
        <begin position="36"/>
        <end position="417"/>
    </location>
</feature>
<dbReference type="InterPro" id="IPR036514">
    <property type="entry name" value="SGNH_hydro_sf"/>
</dbReference>
<dbReference type="SUPFAM" id="SSF52266">
    <property type="entry name" value="SGNH hydrolase"/>
    <property type="match status" value="1"/>
</dbReference>
<dbReference type="Pfam" id="PF13472">
    <property type="entry name" value="Lipase_GDSL_2"/>
    <property type="match status" value="1"/>
</dbReference>
<dbReference type="CDD" id="cd01830">
    <property type="entry name" value="XynE_like"/>
    <property type="match status" value="1"/>
</dbReference>
<name>A0A8J3UU30_9ACTN</name>
<keyword evidence="4" id="KW-1185">Reference proteome</keyword>
<dbReference type="AlphaFoldDB" id="A0A8J3UU30"/>
<dbReference type="EMBL" id="BOOR01000004">
    <property type="protein sequence ID" value="GII52074.1"/>
    <property type="molecule type" value="Genomic_DNA"/>
</dbReference>
<dbReference type="Gene3D" id="3.40.50.1110">
    <property type="entry name" value="SGNH hydrolase"/>
    <property type="match status" value="1"/>
</dbReference>
<feature type="domain" description="SGNH hydrolase-type esterase" evidence="2">
    <location>
        <begin position="218"/>
        <end position="403"/>
    </location>
</feature>
<dbReference type="InterPro" id="IPR053140">
    <property type="entry name" value="GDSL_Rv0518-like"/>
</dbReference>
<accession>A0A8J3UU30</accession>
<dbReference type="PANTHER" id="PTHR43784">
    <property type="entry name" value="GDSL-LIKE LIPASE/ACYLHYDROLASE, PUTATIVE (AFU_ORTHOLOGUE AFUA_2G00820)-RELATED"/>
    <property type="match status" value="1"/>
</dbReference>
<evidence type="ECO:0000259" key="2">
    <source>
        <dbReference type="Pfam" id="PF13472"/>
    </source>
</evidence>
<gene>
    <name evidence="3" type="ORF">Pth03_04630</name>
</gene>
<evidence type="ECO:0000313" key="4">
    <source>
        <dbReference type="Proteomes" id="UP000605992"/>
    </source>
</evidence>
<feature type="signal peptide" evidence="1">
    <location>
        <begin position="1"/>
        <end position="35"/>
    </location>
</feature>
<dbReference type="Proteomes" id="UP000605992">
    <property type="component" value="Unassembled WGS sequence"/>
</dbReference>
<protein>
    <submittedName>
        <fullName evidence="3">SGNH hydrolase</fullName>
    </submittedName>
</protein>
<keyword evidence="1" id="KW-0732">Signal</keyword>
<dbReference type="GO" id="GO:0016787">
    <property type="term" value="F:hydrolase activity"/>
    <property type="evidence" value="ECO:0007669"/>
    <property type="project" value="UniProtKB-KW"/>
</dbReference>
<keyword evidence="3" id="KW-0378">Hydrolase</keyword>
<evidence type="ECO:0000256" key="1">
    <source>
        <dbReference type="SAM" id="SignalP"/>
    </source>
</evidence>
<evidence type="ECO:0000313" key="3">
    <source>
        <dbReference type="EMBL" id="GII52074.1"/>
    </source>
</evidence>
<sequence>MVRRRRNQKGSSIAARCAVVVMAVAGLALSPHAAAAVDQKNPKPTGQPLHEVGTWGASADRTPVTMTEQTVRNIVHTSVGGSGLRISLSNAFGTQPVVFGGAYVGLQQTGAAVVPGTNRQLTFGGSTSVTVPAGAQVLSDPLPGTYAPQQTLAVSLYVRGASGTVTGHNLATQTSYVSSEGDHSAEEDGAAFTTTISRWYWVDSVVVSAPKTVGTVVALGDSITDGLRSTPGANRRWPDVLAGRLLDGPRPKQMGVLNEGISGNRVLADGAGVSVQARFDRDVLAKPGVRTVILMEGINDINGGQATSGDQLIAAYRQLIARAHAEGTCILGATMTPFKGLGSYTDQKEAIRTAANEFIRHSREFDGVVDFDKVTRDPADPQRFLPLYDSGDHLHPSDAGYAAMGDAVNLKALECKR</sequence>
<reference evidence="3" key="1">
    <citation type="submission" date="2021-01" db="EMBL/GenBank/DDBJ databases">
        <title>Whole genome shotgun sequence of Planotetraspora thailandica NBRC 104271.</title>
        <authorList>
            <person name="Komaki H."/>
            <person name="Tamura T."/>
        </authorList>
    </citation>
    <scope>NUCLEOTIDE SEQUENCE</scope>
    <source>
        <strain evidence="3">NBRC 104271</strain>
    </source>
</reference>
<comment type="caution">
    <text evidence="3">The sequence shown here is derived from an EMBL/GenBank/DDBJ whole genome shotgun (WGS) entry which is preliminary data.</text>
</comment>
<dbReference type="InterPro" id="IPR013830">
    <property type="entry name" value="SGNH_hydro"/>
</dbReference>